<protein>
    <submittedName>
        <fullName evidence="1">Uncharacterized protein</fullName>
    </submittedName>
</protein>
<gene>
    <name evidence="1" type="ORF">PoB_002135600</name>
</gene>
<name>A0AAV3Z6A1_9GAST</name>
<organism evidence="1 2">
    <name type="scientific">Plakobranchus ocellatus</name>
    <dbReference type="NCBI Taxonomy" id="259542"/>
    <lineage>
        <taxon>Eukaryota</taxon>
        <taxon>Metazoa</taxon>
        <taxon>Spiralia</taxon>
        <taxon>Lophotrochozoa</taxon>
        <taxon>Mollusca</taxon>
        <taxon>Gastropoda</taxon>
        <taxon>Heterobranchia</taxon>
        <taxon>Euthyneura</taxon>
        <taxon>Panpulmonata</taxon>
        <taxon>Sacoglossa</taxon>
        <taxon>Placobranchoidea</taxon>
        <taxon>Plakobranchidae</taxon>
        <taxon>Plakobranchus</taxon>
    </lineage>
</organism>
<reference evidence="1 2" key="1">
    <citation type="journal article" date="2021" name="Elife">
        <title>Chloroplast acquisition without the gene transfer in kleptoplastic sea slugs, Plakobranchus ocellatus.</title>
        <authorList>
            <person name="Maeda T."/>
            <person name="Takahashi S."/>
            <person name="Yoshida T."/>
            <person name="Shimamura S."/>
            <person name="Takaki Y."/>
            <person name="Nagai Y."/>
            <person name="Toyoda A."/>
            <person name="Suzuki Y."/>
            <person name="Arimoto A."/>
            <person name="Ishii H."/>
            <person name="Satoh N."/>
            <person name="Nishiyama T."/>
            <person name="Hasebe M."/>
            <person name="Maruyama T."/>
            <person name="Minagawa J."/>
            <person name="Obokata J."/>
            <person name="Shigenobu S."/>
        </authorList>
    </citation>
    <scope>NUCLEOTIDE SEQUENCE [LARGE SCALE GENOMIC DNA]</scope>
</reference>
<dbReference type="EMBL" id="BLXT01002480">
    <property type="protein sequence ID" value="GFN94850.1"/>
    <property type="molecule type" value="Genomic_DNA"/>
</dbReference>
<proteinExistence type="predicted"/>
<evidence type="ECO:0000313" key="1">
    <source>
        <dbReference type="EMBL" id="GFN94850.1"/>
    </source>
</evidence>
<dbReference type="Proteomes" id="UP000735302">
    <property type="component" value="Unassembled WGS sequence"/>
</dbReference>
<evidence type="ECO:0000313" key="2">
    <source>
        <dbReference type="Proteomes" id="UP000735302"/>
    </source>
</evidence>
<comment type="caution">
    <text evidence="1">The sequence shown here is derived from an EMBL/GenBank/DDBJ whole genome shotgun (WGS) entry which is preliminary data.</text>
</comment>
<keyword evidence="2" id="KW-1185">Reference proteome</keyword>
<accession>A0AAV3Z6A1</accession>
<sequence>MARKSVVLRTPGELEDRKPFRELRGVWVLCVGYVPNKVISDFQAFHQFSGAQTRHRKIPADLKASLLCTEPPIVLKAREMD</sequence>
<dbReference type="AlphaFoldDB" id="A0AAV3Z6A1"/>